<dbReference type="PROSITE" id="PS50070">
    <property type="entry name" value="KRINGLE_2"/>
    <property type="match status" value="1"/>
</dbReference>
<evidence type="ECO:0000256" key="17">
    <source>
        <dbReference type="ARBA" id="ARBA00023202"/>
    </source>
</evidence>
<dbReference type="InterPro" id="IPR043504">
    <property type="entry name" value="Peptidase_S1_PA_chymotrypsin"/>
</dbReference>
<dbReference type="SUPFAM" id="SSF57440">
    <property type="entry name" value="Kringle-like"/>
    <property type="match status" value="1"/>
</dbReference>
<dbReference type="PANTHER" id="PTHR24264">
    <property type="entry name" value="TRYPSIN-RELATED"/>
    <property type="match status" value="1"/>
</dbReference>
<evidence type="ECO:0000256" key="20">
    <source>
        <dbReference type="PROSITE-ProRule" id="PRU00121"/>
    </source>
</evidence>
<dbReference type="InterPro" id="IPR009003">
    <property type="entry name" value="Peptidase_S1_PA"/>
</dbReference>
<dbReference type="PIRSF" id="PIRSF001143">
    <property type="entry name" value="Factor_X"/>
    <property type="match status" value="1"/>
</dbReference>
<dbReference type="PROSITE" id="PS00021">
    <property type="entry name" value="KRINGLE_1"/>
    <property type="match status" value="1"/>
</dbReference>
<dbReference type="InterPro" id="IPR001254">
    <property type="entry name" value="Trypsin_dom"/>
</dbReference>
<keyword evidence="27" id="KW-1185">Reference proteome</keyword>
<dbReference type="Gene3D" id="2.40.10.10">
    <property type="entry name" value="Trypsin-like serine proteases"/>
    <property type="match status" value="2"/>
</dbReference>
<dbReference type="GeneTree" id="ENSGT00940000158930"/>
<dbReference type="GO" id="GO:0005509">
    <property type="term" value="F:calcium ion binding"/>
    <property type="evidence" value="ECO:0007669"/>
    <property type="project" value="InterPro"/>
</dbReference>
<keyword evidence="12 21" id="KW-0378">Hydrolase</keyword>
<evidence type="ECO:0000313" key="26">
    <source>
        <dbReference type="Ensembl" id="ENSCMIP00000020140.1"/>
    </source>
</evidence>
<evidence type="ECO:0000256" key="2">
    <source>
        <dbReference type="ARBA" id="ARBA00004018"/>
    </source>
</evidence>
<keyword evidence="7 19" id="KW-0245">EGF-like domain</keyword>
<proteinExistence type="predicted"/>
<dbReference type="CDD" id="cd00190">
    <property type="entry name" value="Tryp_SPc"/>
    <property type="match status" value="1"/>
</dbReference>
<dbReference type="CDD" id="cd00108">
    <property type="entry name" value="KR"/>
    <property type="match status" value="1"/>
</dbReference>
<dbReference type="InParanoid" id="A0A4W3HXY5"/>
<evidence type="ECO:0000256" key="18">
    <source>
        <dbReference type="PIRSR" id="PIRSR001143-1"/>
    </source>
</evidence>
<evidence type="ECO:0000256" key="15">
    <source>
        <dbReference type="ARBA" id="ARBA00023157"/>
    </source>
</evidence>
<dbReference type="Pfam" id="PF00008">
    <property type="entry name" value="EGF"/>
    <property type="match status" value="1"/>
</dbReference>
<evidence type="ECO:0000259" key="23">
    <source>
        <dbReference type="PROSITE" id="PS50026"/>
    </source>
</evidence>
<dbReference type="FunFam" id="2.10.25.10:FF:000173">
    <property type="entry name" value="Neurogenic locus notch protein 2"/>
    <property type="match status" value="1"/>
</dbReference>
<reference evidence="26" key="4">
    <citation type="submission" date="2025-08" db="UniProtKB">
        <authorList>
            <consortium name="Ensembl"/>
        </authorList>
    </citation>
    <scope>IDENTIFICATION</scope>
</reference>
<evidence type="ECO:0000256" key="22">
    <source>
        <dbReference type="SAM" id="SignalP"/>
    </source>
</evidence>
<dbReference type="Gene3D" id="2.10.25.10">
    <property type="entry name" value="Laminin"/>
    <property type="match status" value="1"/>
</dbReference>
<evidence type="ECO:0000259" key="24">
    <source>
        <dbReference type="PROSITE" id="PS50070"/>
    </source>
</evidence>
<name>A0A4W3HXY5_CALMI</name>
<dbReference type="GeneID" id="103181893"/>
<comment type="function">
    <text evidence="2">Specifically cleaves the zymogen plasminogen to form the active enzyme plasmin.</text>
</comment>
<dbReference type="PROSITE" id="PS00022">
    <property type="entry name" value="EGF_1"/>
    <property type="match status" value="1"/>
</dbReference>
<reference evidence="27" key="2">
    <citation type="journal article" date="2007" name="PLoS Biol.">
        <title>Survey sequencing and comparative analysis of the elephant shark (Callorhinchus milii) genome.</title>
        <authorList>
            <person name="Venkatesh B."/>
            <person name="Kirkness E.F."/>
            <person name="Loh Y.H."/>
            <person name="Halpern A.L."/>
            <person name="Lee A.P."/>
            <person name="Johnson J."/>
            <person name="Dandona N."/>
            <person name="Viswanathan L.D."/>
            <person name="Tay A."/>
            <person name="Venter J.C."/>
            <person name="Strausberg R.L."/>
            <person name="Brenner S."/>
        </authorList>
    </citation>
    <scope>NUCLEOTIDE SEQUENCE [LARGE SCALE GENOMIC DNA]</scope>
</reference>
<reference evidence="27" key="1">
    <citation type="journal article" date="2006" name="Science">
        <title>Ancient noncoding elements conserved in the human genome.</title>
        <authorList>
            <person name="Venkatesh B."/>
            <person name="Kirkness E.F."/>
            <person name="Loh Y.H."/>
            <person name="Halpern A.L."/>
            <person name="Lee A.P."/>
            <person name="Johnson J."/>
            <person name="Dandona N."/>
            <person name="Viswanathan L.D."/>
            <person name="Tay A."/>
            <person name="Venter J.C."/>
            <person name="Strausberg R.L."/>
            <person name="Brenner S."/>
        </authorList>
    </citation>
    <scope>NUCLEOTIDE SEQUENCE [LARGE SCALE GENOMIC DNA]</scope>
</reference>
<protein>
    <recommendedName>
        <fullName evidence="5">Urokinase-type plasminogen activator</fullName>
        <ecNumber evidence="4">3.4.21.73</ecNumber>
    </recommendedName>
</protein>
<evidence type="ECO:0000256" key="12">
    <source>
        <dbReference type="ARBA" id="ARBA00022801"/>
    </source>
</evidence>
<dbReference type="InterPro" id="IPR033116">
    <property type="entry name" value="TRYPSIN_SER"/>
</dbReference>
<evidence type="ECO:0000256" key="13">
    <source>
        <dbReference type="ARBA" id="ARBA00022825"/>
    </source>
</evidence>
<dbReference type="PRINTS" id="PR00018">
    <property type="entry name" value="KRINGLE"/>
</dbReference>
<dbReference type="FunFam" id="2.40.20.10:FF:000001">
    <property type="entry name" value="Urokinase-type plasminogen activator"/>
    <property type="match status" value="1"/>
</dbReference>
<keyword evidence="11" id="KW-0677">Repeat</keyword>
<dbReference type="KEGG" id="cmk:103181893"/>
<evidence type="ECO:0000256" key="6">
    <source>
        <dbReference type="ARBA" id="ARBA00022525"/>
    </source>
</evidence>
<dbReference type="InterPro" id="IPR013806">
    <property type="entry name" value="Kringle-like"/>
</dbReference>
<dbReference type="OrthoDB" id="9406323at2759"/>
<evidence type="ECO:0000256" key="9">
    <source>
        <dbReference type="ARBA" id="ARBA00022670"/>
    </source>
</evidence>
<dbReference type="PRINTS" id="PR00722">
    <property type="entry name" value="CHYMOTRYPSIN"/>
</dbReference>
<dbReference type="InterPro" id="IPR000742">
    <property type="entry name" value="EGF"/>
</dbReference>
<keyword evidence="17" id="KW-0617">Plasminogen activation</keyword>
<reference evidence="27" key="3">
    <citation type="journal article" date="2014" name="Nature">
        <title>Elephant shark genome provides unique insights into gnathostome evolution.</title>
        <authorList>
            <consortium name="International Elephant Shark Genome Sequencing Consortium"/>
            <person name="Venkatesh B."/>
            <person name="Lee A.P."/>
            <person name="Ravi V."/>
            <person name="Maurya A.K."/>
            <person name="Lian M.M."/>
            <person name="Swann J.B."/>
            <person name="Ohta Y."/>
            <person name="Flajnik M.F."/>
            <person name="Sutoh Y."/>
            <person name="Kasahara M."/>
            <person name="Hoon S."/>
            <person name="Gangu V."/>
            <person name="Roy S.W."/>
            <person name="Irimia M."/>
            <person name="Korzh V."/>
            <person name="Kondrychyn I."/>
            <person name="Lim Z.W."/>
            <person name="Tay B.H."/>
            <person name="Tohari S."/>
            <person name="Kong K.W."/>
            <person name="Ho S."/>
            <person name="Lorente-Galdos B."/>
            <person name="Quilez J."/>
            <person name="Marques-Bonet T."/>
            <person name="Raney B.J."/>
            <person name="Ingham P.W."/>
            <person name="Tay A."/>
            <person name="Hillier L.W."/>
            <person name="Minx P."/>
            <person name="Boehm T."/>
            <person name="Wilson R.K."/>
            <person name="Brenner S."/>
            <person name="Warren W.C."/>
        </authorList>
    </citation>
    <scope>NUCLEOTIDE SEQUENCE [LARGE SCALE GENOMIC DNA]</scope>
</reference>
<dbReference type="GO" id="GO:0005615">
    <property type="term" value="C:extracellular space"/>
    <property type="evidence" value="ECO:0007669"/>
    <property type="project" value="TreeGrafter"/>
</dbReference>
<feature type="disulfide bond" evidence="19">
    <location>
        <begin position="85"/>
        <end position="102"/>
    </location>
</feature>
<feature type="domain" description="EGF-like" evidence="23">
    <location>
        <begin position="76"/>
        <end position="114"/>
    </location>
</feature>
<evidence type="ECO:0000256" key="3">
    <source>
        <dbReference type="ARBA" id="ARBA00004613"/>
    </source>
</evidence>
<dbReference type="CDD" id="cd00054">
    <property type="entry name" value="EGF_CA"/>
    <property type="match status" value="1"/>
</dbReference>
<dbReference type="PROSITE" id="PS50026">
    <property type="entry name" value="EGF_3"/>
    <property type="match status" value="1"/>
</dbReference>
<comment type="catalytic activity">
    <reaction evidence="1">
        <text>Specific cleavage of Arg-|-Val bond in plasminogen to form plasmin.</text>
        <dbReference type="EC" id="3.4.21.73"/>
    </reaction>
</comment>
<evidence type="ECO:0000256" key="5">
    <source>
        <dbReference type="ARBA" id="ARBA00019414"/>
    </source>
</evidence>
<evidence type="ECO:0000256" key="16">
    <source>
        <dbReference type="ARBA" id="ARBA00023180"/>
    </source>
</evidence>
<evidence type="ECO:0000256" key="4">
    <source>
        <dbReference type="ARBA" id="ARBA00013183"/>
    </source>
</evidence>
<feature type="chain" id="PRO_5021241264" description="Urokinase-type plasminogen activator" evidence="22">
    <location>
        <begin position="19"/>
        <end position="461"/>
    </location>
</feature>
<dbReference type="SUPFAM" id="SSF50494">
    <property type="entry name" value="Trypsin-like serine proteases"/>
    <property type="match status" value="1"/>
</dbReference>
<keyword evidence="16" id="KW-0325">Glycoprotein</keyword>
<dbReference type="PROSITE" id="PS50240">
    <property type="entry name" value="TRYPSIN_DOM"/>
    <property type="match status" value="1"/>
</dbReference>
<keyword evidence="9 21" id="KW-0645">Protease</keyword>
<dbReference type="GO" id="GO:1901701">
    <property type="term" value="P:cellular response to oxygen-containing compound"/>
    <property type="evidence" value="ECO:0007669"/>
    <property type="project" value="UniProtKB-ARBA"/>
</dbReference>
<dbReference type="InterPro" id="IPR018114">
    <property type="entry name" value="TRYPSIN_HIS"/>
</dbReference>
<dbReference type="InterPro" id="IPR012224">
    <property type="entry name" value="Pept_S1A_FX"/>
</dbReference>
<evidence type="ECO:0000313" key="27">
    <source>
        <dbReference type="Proteomes" id="UP000314986"/>
    </source>
</evidence>
<dbReference type="GO" id="GO:0033628">
    <property type="term" value="P:regulation of cell adhesion mediated by integrin"/>
    <property type="evidence" value="ECO:0007669"/>
    <property type="project" value="TreeGrafter"/>
</dbReference>
<gene>
    <name evidence="26" type="primary">LOC103181893</name>
</gene>
<evidence type="ECO:0000256" key="1">
    <source>
        <dbReference type="ARBA" id="ARBA00000942"/>
    </source>
</evidence>
<feature type="domain" description="Kringle" evidence="24">
    <location>
        <begin position="120"/>
        <end position="200"/>
    </location>
</feature>
<keyword evidence="8 20" id="KW-0420">Kringle</keyword>
<feature type="active site" description="Charge relay system" evidence="18">
    <location>
        <position position="313"/>
    </location>
</feature>
<evidence type="ECO:0000256" key="8">
    <source>
        <dbReference type="ARBA" id="ARBA00022572"/>
    </source>
</evidence>
<evidence type="ECO:0000259" key="25">
    <source>
        <dbReference type="PROSITE" id="PS50240"/>
    </source>
</evidence>
<evidence type="ECO:0000256" key="10">
    <source>
        <dbReference type="ARBA" id="ARBA00022729"/>
    </source>
</evidence>
<dbReference type="Gene3D" id="2.40.20.10">
    <property type="entry name" value="Plasminogen Kringle 4"/>
    <property type="match status" value="1"/>
</dbReference>
<dbReference type="GO" id="GO:0004252">
    <property type="term" value="F:serine-type endopeptidase activity"/>
    <property type="evidence" value="ECO:0007669"/>
    <property type="project" value="UniProtKB-EC"/>
</dbReference>
<dbReference type="InterPro" id="IPR000001">
    <property type="entry name" value="Kringle"/>
</dbReference>
<dbReference type="GO" id="GO:0007596">
    <property type="term" value="P:blood coagulation"/>
    <property type="evidence" value="ECO:0007669"/>
    <property type="project" value="InterPro"/>
</dbReference>
<dbReference type="InterPro" id="IPR050127">
    <property type="entry name" value="Serine_Proteases_S1"/>
</dbReference>
<dbReference type="InterPro" id="IPR018056">
    <property type="entry name" value="Kringle_CS"/>
</dbReference>
<organism evidence="26 27">
    <name type="scientific">Callorhinchus milii</name>
    <name type="common">Ghost shark</name>
    <dbReference type="NCBI Taxonomy" id="7868"/>
    <lineage>
        <taxon>Eukaryota</taxon>
        <taxon>Metazoa</taxon>
        <taxon>Chordata</taxon>
        <taxon>Craniata</taxon>
        <taxon>Vertebrata</taxon>
        <taxon>Chondrichthyes</taxon>
        <taxon>Holocephali</taxon>
        <taxon>Chimaeriformes</taxon>
        <taxon>Callorhinchidae</taxon>
        <taxon>Callorhinchus</taxon>
    </lineage>
</organism>
<dbReference type="InterPro" id="IPR001314">
    <property type="entry name" value="Peptidase_S1A"/>
</dbReference>
<dbReference type="GO" id="GO:0031639">
    <property type="term" value="P:plasminogen activation"/>
    <property type="evidence" value="ECO:0007669"/>
    <property type="project" value="TreeGrafter"/>
</dbReference>
<keyword evidence="14" id="KW-0865">Zymogen</keyword>
<evidence type="ECO:0000256" key="11">
    <source>
        <dbReference type="ARBA" id="ARBA00022737"/>
    </source>
</evidence>
<keyword evidence="10 22" id="KW-0732">Signal</keyword>
<dbReference type="FunFam" id="2.40.10.10:FF:000003">
    <property type="entry name" value="Transmembrane serine protease 3"/>
    <property type="match status" value="1"/>
</dbReference>
<feature type="active site" description="Charge relay system" evidence="18">
    <location>
        <position position="264"/>
    </location>
</feature>
<dbReference type="Ensembl" id="ENSCMIT00000020512.1">
    <property type="protein sequence ID" value="ENSCMIP00000020140.1"/>
    <property type="gene ID" value="ENSCMIG00000009309.1"/>
</dbReference>
<dbReference type="PROSITE" id="PS01186">
    <property type="entry name" value="EGF_2"/>
    <property type="match status" value="1"/>
</dbReference>
<feature type="disulfide bond" evidence="19">
    <location>
        <begin position="104"/>
        <end position="113"/>
    </location>
</feature>
<evidence type="ECO:0000256" key="21">
    <source>
        <dbReference type="RuleBase" id="RU363034"/>
    </source>
</evidence>
<evidence type="ECO:0000256" key="19">
    <source>
        <dbReference type="PROSITE-ProRule" id="PRU00076"/>
    </source>
</evidence>
<dbReference type="Pfam" id="PF00089">
    <property type="entry name" value="Trypsin"/>
    <property type="match status" value="1"/>
</dbReference>
<feature type="domain" description="Peptidase S1" evidence="25">
    <location>
        <begin position="218"/>
        <end position="461"/>
    </location>
</feature>
<sequence>MKILFLALLLSFIICVEMIPMRKKLNRMKNRVSSKRDKCVESPTEIYRRGQSWLRLYESEIQKCTCTRRTLCYNVRTKDCSTNKCFHGGRCASQLHSEHYLCLCPAGYRGKHCEIDVDTQCINDNGIGYRGTINYTVSGTKCLKWNARAVAERRYNAMREDALQLGLGSHNYCRNPDNDIMPWCFVKRANSWKFCDIPKCPPVLTSPCGQRKQKIGKIVGGNVVTIKSHPWQVAVYRKDRRDENYFFHCGASLIHPCWVVTAAHCILPNTLHTDYQVILGKSSTNETSENEQKFFVENITVHQEFDSMTYNNDIALLKLKAPSGMCAKESEFVQMVCLPSQNLTFPDKTLCEVSGYGKEKEFSPFYSKRLKEAKVNLISKQVCTSADYYGSLLTDNMLCAGHPNWKADSCKGDSGGPLVCEDNGRMILYGIVSWGEGCATEKKPGVYTRVTNYIKWIEQNM</sequence>
<dbReference type="SMART" id="SM00181">
    <property type="entry name" value="EGF"/>
    <property type="match status" value="1"/>
</dbReference>
<feature type="signal peptide" evidence="22">
    <location>
        <begin position="1"/>
        <end position="18"/>
    </location>
</feature>
<comment type="caution">
    <text evidence="19">Lacks conserved residue(s) required for the propagation of feature annotation.</text>
</comment>
<keyword evidence="6" id="KW-0964">Secreted</keyword>
<dbReference type="PROSITE" id="PS00135">
    <property type="entry name" value="TRYPSIN_SER"/>
    <property type="match status" value="1"/>
</dbReference>
<feature type="active site" description="Charge relay system" evidence="18">
    <location>
        <position position="414"/>
    </location>
</feature>
<dbReference type="SMART" id="SM00130">
    <property type="entry name" value="KR"/>
    <property type="match status" value="1"/>
</dbReference>
<reference evidence="26" key="5">
    <citation type="submission" date="2025-09" db="UniProtKB">
        <authorList>
            <consortium name="Ensembl"/>
        </authorList>
    </citation>
    <scope>IDENTIFICATION</scope>
</reference>
<dbReference type="AlphaFoldDB" id="A0A4W3HXY5"/>
<dbReference type="EC" id="3.4.21.73" evidence="4"/>
<keyword evidence="15 19" id="KW-1015">Disulfide bond</keyword>
<dbReference type="SMART" id="SM00020">
    <property type="entry name" value="Tryp_SPc"/>
    <property type="match status" value="1"/>
</dbReference>
<keyword evidence="13 21" id="KW-0720">Serine protease</keyword>
<dbReference type="Pfam" id="PF00051">
    <property type="entry name" value="Kringle"/>
    <property type="match status" value="1"/>
</dbReference>
<evidence type="ECO:0000256" key="7">
    <source>
        <dbReference type="ARBA" id="ARBA00022536"/>
    </source>
</evidence>
<dbReference type="PANTHER" id="PTHR24264:SF38">
    <property type="entry name" value="UROKINASE-TYPE PLASMINOGEN ACTIVATOR"/>
    <property type="match status" value="1"/>
</dbReference>
<comment type="subcellular location">
    <subcellularLocation>
        <location evidence="3">Secreted</location>
    </subcellularLocation>
</comment>
<dbReference type="PROSITE" id="PS00134">
    <property type="entry name" value="TRYPSIN_HIS"/>
    <property type="match status" value="1"/>
</dbReference>
<dbReference type="InterPro" id="IPR038178">
    <property type="entry name" value="Kringle_sf"/>
</dbReference>
<dbReference type="STRING" id="7868.ENSCMIP00000020140"/>
<dbReference type="GO" id="GO:0033993">
    <property type="term" value="P:response to lipid"/>
    <property type="evidence" value="ECO:0007669"/>
    <property type="project" value="UniProtKB-ARBA"/>
</dbReference>
<dbReference type="Proteomes" id="UP000314986">
    <property type="component" value="Unassembled WGS sequence"/>
</dbReference>
<dbReference type="OMA" id="SNGQCAV"/>
<accession>A0A4W3HXY5</accession>
<evidence type="ECO:0000256" key="14">
    <source>
        <dbReference type="ARBA" id="ARBA00023145"/>
    </source>
</evidence>